<protein>
    <submittedName>
        <fullName evidence="2">Uncharacterized protein</fullName>
    </submittedName>
</protein>
<keyword evidence="1" id="KW-0812">Transmembrane</keyword>
<gene>
    <name evidence="2" type="ORF">WMSIL1_LOCUS4244</name>
</gene>
<accession>A0A564Y9G4</accession>
<name>A0A564Y9G4_HYMDI</name>
<evidence type="ECO:0000313" key="3">
    <source>
        <dbReference type="Proteomes" id="UP000321570"/>
    </source>
</evidence>
<dbReference type="EMBL" id="CABIJS010000122">
    <property type="protein sequence ID" value="VUZ43912.1"/>
    <property type="molecule type" value="Genomic_DNA"/>
</dbReference>
<evidence type="ECO:0000313" key="2">
    <source>
        <dbReference type="EMBL" id="VUZ43912.1"/>
    </source>
</evidence>
<sequence length="77" mass="8513">MGIEKVVVCRLQGQAGGLKKAFFCRTGDNADVRTGEVSLRDNCASLGVFAAWLTFLCVISIYPMIEADLILLFRWTI</sequence>
<organism evidence="2 3">
    <name type="scientific">Hymenolepis diminuta</name>
    <name type="common">Rat tapeworm</name>
    <dbReference type="NCBI Taxonomy" id="6216"/>
    <lineage>
        <taxon>Eukaryota</taxon>
        <taxon>Metazoa</taxon>
        <taxon>Spiralia</taxon>
        <taxon>Lophotrochozoa</taxon>
        <taxon>Platyhelminthes</taxon>
        <taxon>Cestoda</taxon>
        <taxon>Eucestoda</taxon>
        <taxon>Cyclophyllidea</taxon>
        <taxon>Hymenolepididae</taxon>
        <taxon>Hymenolepis</taxon>
    </lineage>
</organism>
<keyword evidence="1" id="KW-1133">Transmembrane helix</keyword>
<evidence type="ECO:0000256" key="1">
    <source>
        <dbReference type="SAM" id="Phobius"/>
    </source>
</evidence>
<dbReference type="Proteomes" id="UP000321570">
    <property type="component" value="Unassembled WGS sequence"/>
</dbReference>
<feature type="transmembrane region" description="Helical" evidence="1">
    <location>
        <begin position="43"/>
        <end position="65"/>
    </location>
</feature>
<reference evidence="2 3" key="1">
    <citation type="submission" date="2019-07" db="EMBL/GenBank/DDBJ databases">
        <authorList>
            <person name="Jastrzebski P J."/>
            <person name="Paukszto L."/>
            <person name="Jastrzebski P J."/>
        </authorList>
    </citation>
    <scope>NUCLEOTIDE SEQUENCE [LARGE SCALE GENOMIC DNA]</scope>
    <source>
        <strain evidence="2 3">WMS-il1</strain>
    </source>
</reference>
<keyword evidence="3" id="KW-1185">Reference proteome</keyword>
<keyword evidence="1" id="KW-0472">Membrane</keyword>
<proteinExistence type="predicted"/>
<dbReference type="AlphaFoldDB" id="A0A564Y9G4"/>